<accession>A0A2T7Q1Q5</accession>
<feature type="compositionally biased region" description="Gly residues" evidence="1">
    <location>
        <begin position="105"/>
        <end position="117"/>
    </location>
</feature>
<dbReference type="AlphaFoldDB" id="A0A2T7Q1Q5"/>
<gene>
    <name evidence="2" type="ORF">C0Q70_02228</name>
</gene>
<feature type="region of interest" description="Disordered" evidence="1">
    <location>
        <begin position="341"/>
        <end position="362"/>
    </location>
</feature>
<reference evidence="2 3" key="1">
    <citation type="submission" date="2018-04" db="EMBL/GenBank/DDBJ databases">
        <title>The genome of golden apple snail Pomacea canaliculata provides insight into stress tolerance and invasive adaptation.</title>
        <authorList>
            <person name="Liu C."/>
            <person name="Liu B."/>
            <person name="Ren Y."/>
            <person name="Zhang Y."/>
            <person name="Wang H."/>
            <person name="Li S."/>
            <person name="Jiang F."/>
            <person name="Yin L."/>
            <person name="Zhang G."/>
            <person name="Qian W."/>
            <person name="Fan W."/>
        </authorList>
    </citation>
    <scope>NUCLEOTIDE SEQUENCE [LARGE SCALE GENOMIC DNA]</scope>
    <source>
        <strain evidence="2">SZHN2017</strain>
        <tissue evidence="2">Muscle</tissue>
    </source>
</reference>
<evidence type="ECO:0000313" key="3">
    <source>
        <dbReference type="Proteomes" id="UP000245119"/>
    </source>
</evidence>
<evidence type="ECO:0000256" key="1">
    <source>
        <dbReference type="SAM" id="MobiDB-lite"/>
    </source>
</evidence>
<proteinExistence type="predicted"/>
<evidence type="ECO:0000313" key="2">
    <source>
        <dbReference type="EMBL" id="PVD39593.1"/>
    </source>
</evidence>
<dbReference type="Proteomes" id="UP000245119">
    <property type="component" value="Linkage Group LG1"/>
</dbReference>
<keyword evidence="3" id="KW-1185">Reference proteome</keyword>
<name>A0A2T7Q1Q5_POMCA</name>
<comment type="caution">
    <text evidence="2">The sequence shown here is derived from an EMBL/GenBank/DDBJ whole genome shotgun (WGS) entry which is preliminary data.</text>
</comment>
<dbReference type="OrthoDB" id="10668292at2759"/>
<protein>
    <submittedName>
        <fullName evidence="2">Uncharacterized protein</fullName>
    </submittedName>
</protein>
<feature type="region of interest" description="Disordered" evidence="1">
    <location>
        <begin position="99"/>
        <end position="198"/>
    </location>
</feature>
<sequence length="362" mass="37265">MNFSPAALHALHQQLLSMQMMNPQTFSTALSQSTNLFAQAAAGGSTAGALDQLDLAHMSYFVQQLTGGRIPLVRSSSPGMGQPLPVPMVPSAGPVGPHHLVQHDGPGGGAGSPGVGPGPGPISGFMMPQGMQRNMSPMPGNPHRPQSAPSLPGPMHPPSIGSPMPPLTPPLLDNKQGLEDRRVPRPIGGERAQRKLPLSSASSGFGGVGEFGNKLWCFSSDTEWMSSTSPQMSAAPLPSSVMTSSVVTGGNMAYNLNSFQREGHGSGVALDSVGTFPDSLGPADRSLDPTMQSQQMMLPMFVNGLQGPFPIQHQPIFTSRGGGGGGGGDHGGSLPTMWSQGIKTGPSEAGDGEGKGEIITKL</sequence>
<organism evidence="2 3">
    <name type="scientific">Pomacea canaliculata</name>
    <name type="common">Golden apple snail</name>
    <dbReference type="NCBI Taxonomy" id="400727"/>
    <lineage>
        <taxon>Eukaryota</taxon>
        <taxon>Metazoa</taxon>
        <taxon>Spiralia</taxon>
        <taxon>Lophotrochozoa</taxon>
        <taxon>Mollusca</taxon>
        <taxon>Gastropoda</taxon>
        <taxon>Caenogastropoda</taxon>
        <taxon>Architaenioglossa</taxon>
        <taxon>Ampullarioidea</taxon>
        <taxon>Ampullariidae</taxon>
        <taxon>Pomacea</taxon>
    </lineage>
</organism>
<feature type="compositionally biased region" description="Basic and acidic residues" evidence="1">
    <location>
        <begin position="352"/>
        <end position="362"/>
    </location>
</feature>
<dbReference type="EMBL" id="PZQS01000001">
    <property type="protein sequence ID" value="PVD39593.1"/>
    <property type="molecule type" value="Genomic_DNA"/>
</dbReference>